<dbReference type="EMBL" id="CAMAPF010000003">
    <property type="protein sequence ID" value="CAH9051707.1"/>
    <property type="molecule type" value="Genomic_DNA"/>
</dbReference>
<dbReference type="GO" id="GO:0000122">
    <property type="term" value="P:negative regulation of transcription by RNA polymerase II"/>
    <property type="evidence" value="ECO:0007669"/>
    <property type="project" value="TreeGrafter"/>
</dbReference>
<keyword evidence="3 4" id="KW-0539">Nucleus</keyword>
<dbReference type="Gene3D" id="1.20.1160.11">
    <property type="entry name" value="Paired amphipathic helix"/>
    <property type="match status" value="1"/>
</dbReference>
<feature type="region of interest" description="Disordered" evidence="5">
    <location>
        <begin position="90"/>
        <end position="126"/>
    </location>
</feature>
<comment type="subcellular location">
    <subcellularLocation>
        <location evidence="1 4">Nucleus</location>
    </subcellularLocation>
</comment>
<dbReference type="Proteomes" id="UP001152523">
    <property type="component" value="Unassembled WGS sequence"/>
</dbReference>
<dbReference type="InterPro" id="IPR036600">
    <property type="entry name" value="PAH_sf"/>
</dbReference>
<feature type="region of interest" description="Disordered" evidence="5">
    <location>
        <begin position="201"/>
        <end position="231"/>
    </location>
</feature>
<dbReference type="InterPro" id="IPR003822">
    <property type="entry name" value="PAH"/>
</dbReference>
<evidence type="ECO:0008006" key="8">
    <source>
        <dbReference type="Google" id="ProtNLM"/>
    </source>
</evidence>
<accession>A0AAV0BVP8</accession>
<dbReference type="InterPro" id="IPR039774">
    <property type="entry name" value="Sin3-like"/>
</dbReference>
<dbReference type="AlphaFoldDB" id="A0AAV0BVP8"/>
<evidence type="ECO:0000256" key="5">
    <source>
        <dbReference type="SAM" id="MobiDB-lite"/>
    </source>
</evidence>
<keyword evidence="2" id="KW-0678">Repressor</keyword>
<evidence type="ECO:0000256" key="1">
    <source>
        <dbReference type="ARBA" id="ARBA00004123"/>
    </source>
</evidence>
<reference evidence="6" key="1">
    <citation type="submission" date="2022-07" db="EMBL/GenBank/DDBJ databases">
        <authorList>
            <person name="Macas J."/>
            <person name="Novak P."/>
            <person name="Neumann P."/>
        </authorList>
    </citation>
    <scope>NUCLEOTIDE SEQUENCE</scope>
</reference>
<keyword evidence="7" id="KW-1185">Reference proteome</keyword>
<organism evidence="6 7">
    <name type="scientific">Cuscuta epithymum</name>
    <dbReference type="NCBI Taxonomy" id="186058"/>
    <lineage>
        <taxon>Eukaryota</taxon>
        <taxon>Viridiplantae</taxon>
        <taxon>Streptophyta</taxon>
        <taxon>Embryophyta</taxon>
        <taxon>Tracheophyta</taxon>
        <taxon>Spermatophyta</taxon>
        <taxon>Magnoliopsida</taxon>
        <taxon>eudicotyledons</taxon>
        <taxon>Gunneridae</taxon>
        <taxon>Pentapetalae</taxon>
        <taxon>asterids</taxon>
        <taxon>lamiids</taxon>
        <taxon>Solanales</taxon>
        <taxon>Convolvulaceae</taxon>
        <taxon>Cuscuteae</taxon>
        <taxon>Cuscuta</taxon>
        <taxon>Cuscuta subgen. Cuscuta</taxon>
    </lineage>
</organism>
<dbReference type="GO" id="GO:0003714">
    <property type="term" value="F:transcription corepressor activity"/>
    <property type="evidence" value="ECO:0007669"/>
    <property type="project" value="InterPro"/>
</dbReference>
<evidence type="ECO:0000313" key="6">
    <source>
        <dbReference type="EMBL" id="CAH9051707.1"/>
    </source>
</evidence>
<evidence type="ECO:0000256" key="2">
    <source>
        <dbReference type="ARBA" id="ARBA00022491"/>
    </source>
</evidence>
<evidence type="ECO:0000313" key="7">
    <source>
        <dbReference type="Proteomes" id="UP001152523"/>
    </source>
</evidence>
<gene>
    <name evidence="6" type="ORF">CEPIT_LOCUS270</name>
</gene>
<dbReference type="PANTHER" id="PTHR12346:SF0">
    <property type="entry name" value="SIN3A, ISOFORM G"/>
    <property type="match status" value="1"/>
</dbReference>
<dbReference type="PROSITE" id="PS51477">
    <property type="entry name" value="PAH"/>
    <property type="match status" value="1"/>
</dbReference>
<sequence length="346" mass="39177">MDSAEEMSAAVAFIRRVKQRFPNYQPFAAALMGFKAGKTDAETALSNVYAFLDGHRDLAAEFNHFRLQFNPPSPQSPKAADCLECHHARIRPAKKSPDRSRPPTSTGNDGFKNTRKRKAAEDLEGHHARVRDAKEFVDRIREFAGDDVYASFLRAVAGFNGRRDVKELDREVDALFQKSQNPELYVSFTWFTADSWPDPDADTAGANAGGGELVKKKKKKARKSAPKPDTTLEDCEDELFESDMILHALEDTQRVTIKLLASPLTTDEKEVEECYSAVNLRCIRRTLGEAAAGRMIESLRMNRVTGLEELTRILKERIQETRLQRQEIKQRCDHTITTFCNNNPRQ</sequence>
<evidence type="ECO:0000256" key="3">
    <source>
        <dbReference type="ARBA" id="ARBA00023242"/>
    </source>
</evidence>
<dbReference type="GO" id="GO:0000118">
    <property type="term" value="C:histone deacetylase complex"/>
    <property type="evidence" value="ECO:0007669"/>
    <property type="project" value="TreeGrafter"/>
</dbReference>
<dbReference type="GO" id="GO:0000785">
    <property type="term" value="C:chromatin"/>
    <property type="evidence" value="ECO:0007669"/>
    <property type="project" value="TreeGrafter"/>
</dbReference>
<name>A0AAV0BVP8_9ASTE</name>
<proteinExistence type="predicted"/>
<dbReference type="SUPFAM" id="SSF47762">
    <property type="entry name" value="PAH2 domain"/>
    <property type="match status" value="2"/>
</dbReference>
<feature type="compositionally biased region" description="Basic residues" evidence="5">
    <location>
        <begin position="215"/>
        <end position="225"/>
    </location>
</feature>
<evidence type="ECO:0000256" key="4">
    <source>
        <dbReference type="PROSITE-ProRule" id="PRU00810"/>
    </source>
</evidence>
<comment type="caution">
    <text evidence="6">The sequence shown here is derived from an EMBL/GenBank/DDBJ whole genome shotgun (WGS) entry which is preliminary data.</text>
</comment>
<protein>
    <recommendedName>
        <fullName evidence="8">Histone deacetylase interacting domain-containing protein</fullName>
    </recommendedName>
</protein>
<dbReference type="PANTHER" id="PTHR12346">
    <property type="entry name" value="SIN3B-RELATED"/>
    <property type="match status" value="1"/>
</dbReference>